<dbReference type="PROSITE" id="PS51194">
    <property type="entry name" value="HELICASE_CTER"/>
    <property type="match status" value="1"/>
</dbReference>
<dbReference type="GO" id="GO:0043138">
    <property type="term" value="F:3'-5' DNA helicase activity"/>
    <property type="evidence" value="ECO:0007669"/>
    <property type="project" value="TreeGrafter"/>
</dbReference>
<dbReference type="GO" id="GO:0036297">
    <property type="term" value="P:interstrand cross-link repair"/>
    <property type="evidence" value="ECO:0007669"/>
    <property type="project" value="TreeGrafter"/>
</dbReference>
<sequence length="594" mass="66802">MRHFRSGACNTLIATCVAEEGIDVGEVDLIVCFDVAKNPIRFVQRIGRTGRQRVGRVLMLVTEGEEHDTLKRVLASKDKTNQQLARSKDILRILYRHSPTLVPAGLQPTCVKMFMNISDEPTTVHHAGSDSSDGEVQNIVKGSNRKRRNIPMDDATETIESLSKRKKSTKTKTRDVREFFQRQRNVTTDELDASECDIFAVDSANQKLKDSFQDRSHGNTSILIDQTIRHGRTDAEVAIAALLQPLIRHVKQLCRQKCLYKQKLLQVPKAVEIERKEPSNNVLVMDDPLDLPELIPRELVRSDVAQAAEESLATDRSISNLFDSTLSLSETTTTSKCLWKDDARKLWKKPERIVSVKKSRVSMLKKPQTPCTSPKNLCNSPLLLAFNRSVKKRKNSDTLDMPDRNTSQASEKQKIASVSEKMVLEFFLLQSLEQIFVDDSSQELGALGTASIAIDQRKPDKYVIPKGPSINRRLFDELKNTCLVNVPSKLTTSVEGNASTRTNLVTTLDTNVTRQEQTITKHFTKQSSRVMGSSNNFNRKNFDLGSAELVFQDDSNNEYKSGSISPSKSSSRESIKSHIITVFCFFLREIDTIA</sequence>
<dbReference type="Pfam" id="PF00271">
    <property type="entry name" value="Helicase_C"/>
    <property type="match status" value="1"/>
</dbReference>
<protein>
    <recommendedName>
        <fullName evidence="6">Helicase C-terminal domain-containing protein</fullName>
    </recommendedName>
</protein>
<evidence type="ECO:0000256" key="1">
    <source>
        <dbReference type="ARBA" id="ARBA00022741"/>
    </source>
</evidence>
<evidence type="ECO:0000259" key="6">
    <source>
        <dbReference type="PROSITE" id="PS51194"/>
    </source>
</evidence>
<dbReference type="InterPro" id="IPR027417">
    <property type="entry name" value="P-loop_NTPase"/>
</dbReference>
<dbReference type="GO" id="GO:0005524">
    <property type="term" value="F:ATP binding"/>
    <property type="evidence" value="ECO:0007669"/>
    <property type="project" value="UniProtKB-KW"/>
</dbReference>
<dbReference type="GO" id="GO:0016787">
    <property type="term" value="F:hydrolase activity"/>
    <property type="evidence" value="ECO:0007669"/>
    <property type="project" value="UniProtKB-KW"/>
</dbReference>
<keyword evidence="3" id="KW-0347">Helicase</keyword>
<keyword evidence="8" id="KW-1185">Reference proteome</keyword>
<keyword evidence="2" id="KW-0378">Hydrolase</keyword>
<dbReference type="PANTHER" id="PTHR14025:SF20">
    <property type="entry name" value="FANCONI ANEMIA GROUP M PROTEIN"/>
    <property type="match status" value="1"/>
</dbReference>
<dbReference type="VEuPathDB" id="VectorBase:AMAM012573"/>
<dbReference type="GO" id="GO:0000400">
    <property type="term" value="F:four-way junction DNA binding"/>
    <property type="evidence" value="ECO:0007669"/>
    <property type="project" value="TreeGrafter"/>
</dbReference>
<keyword evidence="4" id="KW-0067">ATP-binding</keyword>
<feature type="region of interest" description="Disordered" evidence="5">
    <location>
        <begin position="123"/>
        <end position="155"/>
    </location>
</feature>
<dbReference type="Proteomes" id="UP000075901">
    <property type="component" value="Unassembled WGS sequence"/>
</dbReference>
<evidence type="ECO:0000256" key="4">
    <source>
        <dbReference type="ARBA" id="ARBA00022840"/>
    </source>
</evidence>
<reference evidence="8" key="1">
    <citation type="submission" date="2013-09" db="EMBL/GenBank/DDBJ databases">
        <title>The Genome Sequence of Anopheles maculatus species B.</title>
        <authorList>
            <consortium name="The Broad Institute Genomics Platform"/>
            <person name="Neafsey D.E."/>
            <person name="Besansky N."/>
            <person name="Howell P."/>
            <person name="Walton C."/>
            <person name="Young S.K."/>
            <person name="Zeng Q."/>
            <person name="Gargeya S."/>
            <person name="Fitzgerald M."/>
            <person name="Haas B."/>
            <person name="Abouelleil A."/>
            <person name="Allen A.W."/>
            <person name="Alvarado L."/>
            <person name="Arachchi H.M."/>
            <person name="Berlin A.M."/>
            <person name="Chapman S.B."/>
            <person name="Gainer-Dewar J."/>
            <person name="Goldberg J."/>
            <person name="Griggs A."/>
            <person name="Gujja S."/>
            <person name="Hansen M."/>
            <person name="Howarth C."/>
            <person name="Imamovic A."/>
            <person name="Ireland A."/>
            <person name="Larimer J."/>
            <person name="McCowan C."/>
            <person name="Murphy C."/>
            <person name="Pearson M."/>
            <person name="Poon T.W."/>
            <person name="Priest M."/>
            <person name="Roberts A."/>
            <person name="Saif S."/>
            <person name="Shea T."/>
            <person name="Sisk P."/>
            <person name="Sykes S."/>
            <person name="Wortman J."/>
            <person name="Nusbaum C."/>
            <person name="Birren B."/>
        </authorList>
    </citation>
    <scope>NUCLEOTIDE SEQUENCE [LARGE SCALE GENOMIC DNA]</scope>
    <source>
        <strain evidence="8">maculatus3</strain>
    </source>
</reference>
<evidence type="ECO:0000313" key="8">
    <source>
        <dbReference type="Proteomes" id="UP000075901"/>
    </source>
</evidence>
<keyword evidence="1" id="KW-0547">Nucleotide-binding</keyword>
<evidence type="ECO:0000256" key="5">
    <source>
        <dbReference type="SAM" id="MobiDB-lite"/>
    </source>
</evidence>
<evidence type="ECO:0000313" key="7">
    <source>
        <dbReference type="EnsemblMetazoa" id="AMAM012573-PA"/>
    </source>
</evidence>
<dbReference type="InterPro" id="IPR001650">
    <property type="entry name" value="Helicase_C-like"/>
</dbReference>
<evidence type="ECO:0000256" key="3">
    <source>
        <dbReference type="ARBA" id="ARBA00022806"/>
    </source>
</evidence>
<dbReference type="PANTHER" id="PTHR14025">
    <property type="entry name" value="FANCONI ANEMIA GROUP M FANCM FAMILY MEMBER"/>
    <property type="match status" value="1"/>
</dbReference>
<proteinExistence type="predicted"/>
<feature type="region of interest" description="Disordered" evidence="5">
    <location>
        <begin position="393"/>
        <end position="413"/>
    </location>
</feature>
<name>A0A182SSK5_9DIPT</name>
<evidence type="ECO:0000256" key="2">
    <source>
        <dbReference type="ARBA" id="ARBA00022801"/>
    </source>
</evidence>
<dbReference type="EnsemblMetazoa" id="AMAM012573-RA">
    <property type="protein sequence ID" value="AMAM012573-PA"/>
    <property type="gene ID" value="AMAM012573"/>
</dbReference>
<accession>A0A182SSK5</accession>
<reference evidence="7" key="2">
    <citation type="submission" date="2020-05" db="UniProtKB">
        <authorList>
            <consortium name="EnsemblMetazoa"/>
        </authorList>
    </citation>
    <scope>IDENTIFICATION</scope>
    <source>
        <strain evidence="7">maculatus3</strain>
    </source>
</reference>
<dbReference type="Gene3D" id="3.40.50.300">
    <property type="entry name" value="P-loop containing nucleotide triphosphate hydrolases"/>
    <property type="match status" value="1"/>
</dbReference>
<dbReference type="GO" id="GO:0045003">
    <property type="term" value="P:double-strand break repair via synthesis-dependent strand annealing"/>
    <property type="evidence" value="ECO:0007669"/>
    <property type="project" value="TreeGrafter"/>
</dbReference>
<organism evidence="7 8">
    <name type="scientific">Anopheles maculatus</name>
    <dbReference type="NCBI Taxonomy" id="74869"/>
    <lineage>
        <taxon>Eukaryota</taxon>
        <taxon>Metazoa</taxon>
        <taxon>Ecdysozoa</taxon>
        <taxon>Arthropoda</taxon>
        <taxon>Hexapoda</taxon>
        <taxon>Insecta</taxon>
        <taxon>Pterygota</taxon>
        <taxon>Neoptera</taxon>
        <taxon>Endopterygota</taxon>
        <taxon>Diptera</taxon>
        <taxon>Nematocera</taxon>
        <taxon>Culicoidea</taxon>
        <taxon>Culicidae</taxon>
        <taxon>Anophelinae</taxon>
        <taxon>Anopheles</taxon>
        <taxon>Anopheles maculatus group</taxon>
    </lineage>
</organism>
<dbReference type="GO" id="GO:0009378">
    <property type="term" value="F:four-way junction helicase activity"/>
    <property type="evidence" value="ECO:0007669"/>
    <property type="project" value="TreeGrafter"/>
</dbReference>
<feature type="domain" description="Helicase C-terminal" evidence="6">
    <location>
        <begin position="1"/>
        <end position="95"/>
    </location>
</feature>
<dbReference type="SUPFAM" id="SSF52540">
    <property type="entry name" value="P-loop containing nucleoside triphosphate hydrolases"/>
    <property type="match status" value="1"/>
</dbReference>
<dbReference type="AlphaFoldDB" id="A0A182SSK5"/>